<dbReference type="RefSeq" id="WP_266148550.1">
    <property type="nucleotide sequence ID" value="NZ_CP064028.1"/>
</dbReference>
<reference evidence="2" key="1">
    <citation type="journal article" date="2019" name="Int. J. Syst. Evol. Microbiol.">
        <title>The Global Catalogue of Microorganisms (GCM) 10K type strain sequencing project: providing services to taxonomists for standard genome sequencing and annotation.</title>
        <authorList>
            <consortium name="The Broad Institute Genomics Platform"/>
            <consortium name="The Broad Institute Genome Sequencing Center for Infectious Disease"/>
            <person name="Wu L."/>
            <person name="Ma J."/>
        </authorList>
    </citation>
    <scope>NUCLEOTIDE SEQUENCE [LARGE SCALE GENOMIC DNA]</scope>
    <source>
        <strain evidence="2">CCM 4481</strain>
    </source>
</reference>
<accession>A0ABV9C601</accession>
<name>A0ABV9C601_9GAMM</name>
<evidence type="ECO:0000313" key="2">
    <source>
        <dbReference type="Proteomes" id="UP001595961"/>
    </source>
</evidence>
<proteinExistence type="predicted"/>
<dbReference type="Proteomes" id="UP001595961">
    <property type="component" value="Unassembled WGS sequence"/>
</dbReference>
<dbReference type="EMBL" id="JBHSGA010000018">
    <property type="protein sequence ID" value="MFC4528120.1"/>
    <property type="molecule type" value="Genomic_DNA"/>
</dbReference>
<keyword evidence="2" id="KW-1185">Reference proteome</keyword>
<sequence length="198" mass="20624">MKPIIRAICLSTVFLAGGPWIYSALAQESAPLPATLPASPQPASVIAAAPTSDIGTNHEIADWTPVSEDTLDDMRGGFDLGNGLVASFGIDRAVYVNGDLVTTTSFNIPDVSHITTTQAAAMNAALNSVSLTQVGPNNTFNPGSLSKTTAGTVIQNTLNNQNIQSITTINASVNSLNAFRQANFQSALQQAELQSLGH</sequence>
<evidence type="ECO:0000313" key="1">
    <source>
        <dbReference type="EMBL" id="MFC4528120.1"/>
    </source>
</evidence>
<organism evidence="1 2">
    <name type="scientific">Dyella halodurans</name>
    <dbReference type="NCBI Taxonomy" id="1920171"/>
    <lineage>
        <taxon>Bacteria</taxon>
        <taxon>Pseudomonadati</taxon>
        <taxon>Pseudomonadota</taxon>
        <taxon>Gammaproteobacteria</taxon>
        <taxon>Lysobacterales</taxon>
        <taxon>Rhodanobacteraceae</taxon>
        <taxon>Dyella</taxon>
    </lineage>
</organism>
<gene>
    <name evidence="1" type="ORF">ACFO5W_15870</name>
</gene>
<protein>
    <submittedName>
        <fullName evidence="1">Uncharacterized protein</fullName>
    </submittedName>
</protein>
<comment type="caution">
    <text evidence="1">The sequence shown here is derived from an EMBL/GenBank/DDBJ whole genome shotgun (WGS) entry which is preliminary data.</text>
</comment>